<keyword evidence="5" id="KW-1185">Reference proteome</keyword>
<keyword evidence="1" id="KW-0539">Nucleus</keyword>
<dbReference type="InterPro" id="IPR036864">
    <property type="entry name" value="Zn2-C6_fun-type_DNA-bd_sf"/>
</dbReference>
<gene>
    <name evidence="4" type="ORF">LY89DRAFT_128906</name>
</gene>
<dbReference type="InParanoid" id="A0A194X4T1"/>
<keyword evidence="2" id="KW-1133">Transmembrane helix</keyword>
<evidence type="ECO:0000313" key="5">
    <source>
        <dbReference type="Proteomes" id="UP000070700"/>
    </source>
</evidence>
<protein>
    <recommendedName>
        <fullName evidence="3">Zn(2)-C6 fungal-type domain-containing protein</fullName>
    </recommendedName>
</protein>
<feature type="transmembrane region" description="Helical" evidence="2">
    <location>
        <begin position="299"/>
        <end position="324"/>
    </location>
</feature>
<name>A0A194X4T1_MOLSC</name>
<accession>A0A194X4T1</accession>
<dbReference type="GeneID" id="28814950"/>
<dbReference type="PANTHER" id="PTHR37534:SF20">
    <property type="entry name" value="PRO1A C6 ZINK-FINGER PROTEIN"/>
    <property type="match status" value="1"/>
</dbReference>
<dbReference type="Gene3D" id="4.10.240.10">
    <property type="entry name" value="Zn(2)-C6 fungal-type DNA-binding domain"/>
    <property type="match status" value="1"/>
</dbReference>
<proteinExistence type="predicted"/>
<reference evidence="4 5" key="1">
    <citation type="submission" date="2015-10" db="EMBL/GenBank/DDBJ databases">
        <title>Full genome of DAOMC 229536 Phialocephala scopiformis, a fungal endophyte of spruce producing the potent anti-insectan compound rugulosin.</title>
        <authorList>
            <consortium name="DOE Joint Genome Institute"/>
            <person name="Walker A.K."/>
            <person name="Frasz S.L."/>
            <person name="Seifert K.A."/>
            <person name="Miller J.D."/>
            <person name="Mondo S.J."/>
            <person name="Labutti K."/>
            <person name="Lipzen A."/>
            <person name="Dockter R."/>
            <person name="Kennedy M."/>
            <person name="Grigoriev I.V."/>
            <person name="Spatafora J.W."/>
        </authorList>
    </citation>
    <scope>NUCLEOTIDE SEQUENCE [LARGE SCALE GENOMIC DNA]</scope>
    <source>
        <strain evidence="4 5">CBS 120377</strain>
    </source>
</reference>
<evidence type="ECO:0000259" key="3">
    <source>
        <dbReference type="PROSITE" id="PS50048"/>
    </source>
</evidence>
<organism evidence="4 5">
    <name type="scientific">Mollisia scopiformis</name>
    <name type="common">Conifer needle endophyte fungus</name>
    <name type="synonym">Phialocephala scopiformis</name>
    <dbReference type="NCBI Taxonomy" id="149040"/>
    <lineage>
        <taxon>Eukaryota</taxon>
        <taxon>Fungi</taxon>
        <taxon>Dikarya</taxon>
        <taxon>Ascomycota</taxon>
        <taxon>Pezizomycotina</taxon>
        <taxon>Leotiomycetes</taxon>
        <taxon>Helotiales</taxon>
        <taxon>Mollisiaceae</taxon>
        <taxon>Mollisia</taxon>
    </lineage>
</organism>
<sequence length="332" mass="37251">MQAIPVSIENERKNCWCCRARRKKCDGQTPECDTCGRLGIPCAGFGITRPDWMDGGTKQDEYCRHLKEAVKSIRRQGKKSATDSSFPLPSTECSKIEDISTAFSSMQTAIMSPPLSPLTEATETQYWLTPESILDLEWPGVSGWETNIAMDPSNLNIDNESFGSFELTWVRDSPYTEASLTGVKSSATPSFGPNQSSTDCADWFLIMRYLESTIELLFPIYCCPDLEEKAYLLSLCHRSSLVRHTIISLASFHAETGTGALRLKIPMPMKLQEQYRIASQMLERNLEVLLCGQNMVFDLVFRMGIEALISIVHMILLSVSSLTFSRKPKKQV</sequence>
<dbReference type="PROSITE" id="PS50048">
    <property type="entry name" value="ZN2_CY6_FUNGAL_2"/>
    <property type="match status" value="1"/>
</dbReference>
<evidence type="ECO:0000256" key="1">
    <source>
        <dbReference type="ARBA" id="ARBA00023242"/>
    </source>
</evidence>
<keyword evidence="2" id="KW-0472">Membrane</keyword>
<keyword evidence="2" id="KW-0812">Transmembrane</keyword>
<dbReference type="PANTHER" id="PTHR37534">
    <property type="entry name" value="TRANSCRIPTIONAL ACTIVATOR PROTEIN UGA3"/>
    <property type="match status" value="1"/>
</dbReference>
<dbReference type="EMBL" id="KQ947419">
    <property type="protein sequence ID" value="KUJ15074.1"/>
    <property type="molecule type" value="Genomic_DNA"/>
</dbReference>
<evidence type="ECO:0000256" key="2">
    <source>
        <dbReference type="SAM" id="Phobius"/>
    </source>
</evidence>
<dbReference type="Pfam" id="PF00172">
    <property type="entry name" value="Zn_clus"/>
    <property type="match status" value="1"/>
</dbReference>
<dbReference type="CDD" id="cd00067">
    <property type="entry name" value="GAL4"/>
    <property type="match status" value="1"/>
</dbReference>
<dbReference type="RefSeq" id="XP_018069429.1">
    <property type="nucleotide sequence ID" value="XM_018205224.1"/>
</dbReference>
<dbReference type="GO" id="GO:0000981">
    <property type="term" value="F:DNA-binding transcription factor activity, RNA polymerase II-specific"/>
    <property type="evidence" value="ECO:0007669"/>
    <property type="project" value="InterPro"/>
</dbReference>
<dbReference type="OrthoDB" id="5213892at2759"/>
<evidence type="ECO:0000313" key="4">
    <source>
        <dbReference type="EMBL" id="KUJ15074.1"/>
    </source>
</evidence>
<dbReference type="GO" id="GO:0008270">
    <property type="term" value="F:zinc ion binding"/>
    <property type="evidence" value="ECO:0007669"/>
    <property type="project" value="InterPro"/>
</dbReference>
<dbReference type="Proteomes" id="UP000070700">
    <property type="component" value="Unassembled WGS sequence"/>
</dbReference>
<dbReference type="SUPFAM" id="SSF57701">
    <property type="entry name" value="Zn2/Cys6 DNA-binding domain"/>
    <property type="match status" value="1"/>
</dbReference>
<feature type="domain" description="Zn(2)-C6 fungal-type" evidence="3">
    <location>
        <begin position="14"/>
        <end position="42"/>
    </location>
</feature>
<dbReference type="InterPro" id="IPR001138">
    <property type="entry name" value="Zn2Cys6_DnaBD"/>
</dbReference>
<dbReference type="AlphaFoldDB" id="A0A194X4T1"/>
<dbReference type="KEGG" id="psco:LY89DRAFT_128906"/>